<sequence length="111" mass="12440">MSDIDKLAQVLRDAIAASDVRGQDVAWALTRVMREQPCGYESSFGMVGQFKDYGCVRLWHMDRDIRHSYVLRDDVRNGCREPVENPAYEGGGLRLCARQLVDGVCPAHPTA</sequence>
<dbReference type="EMBL" id="BONY01000036">
    <property type="protein sequence ID" value="GIH07376.1"/>
    <property type="molecule type" value="Genomic_DNA"/>
</dbReference>
<organism evidence="1 2">
    <name type="scientific">Rhizocola hellebori</name>
    <dbReference type="NCBI Taxonomy" id="1392758"/>
    <lineage>
        <taxon>Bacteria</taxon>
        <taxon>Bacillati</taxon>
        <taxon>Actinomycetota</taxon>
        <taxon>Actinomycetes</taxon>
        <taxon>Micromonosporales</taxon>
        <taxon>Micromonosporaceae</taxon>
        <taxon>Rhizocola</taxon>
    </lineage>
</organism>
<protein>
    <submittedName>
        <fullName evidence="1">Uncharacterized protein</fullName>
    </submittedName>
</protein>
<evidence type="ECO:0000313" key="2">
    <source>
        <dbReference type="Proteomes" id="UP000612899"/>
    </source>
</evidence>
<dbReference type="Proteomes" id="UP000612899">
    <property type="component" value="Unassembled WGS sequence"/>
</dbReference>
<accession>A0A8J3VIS9</accession>
<evidence type="ECO:0000313" key="1">
    <source>
        <dbReference type="EMBL" id="GIH07376.1"/>
    </source>
</evidence>
<dbReference type="RefSeq" id="WP_203911167.1">
    <property type="nucleotide sequence ID" value="NZ_BONY01000036.1"/>
</dbReference>
<dbReference type="AlphaFoldDB" id="A0A8J3VIS9"/>
<comment type="caution">
    <text evidence="1">The sequence shown here is derived from an EMBL/GenBank/DDBJ whole genome shotgun (WGS) entry which is preliminary data.</text>
</comment>
<proteinExistence type="predicted"/>
<reference evidence="1" key="1">
    <citation type="submission" date="2021-01" db="EMBL/GenBank/DDBJ databases">
        <title>Whole genome shotgun sequence of Rhizocola hellebori NBRC 109834.</title>
        <authorList>
            <person name="Komaki H."/>
            <person name="Tamura T."/>
        </authorList>
    </citation>
    <scope>NUCLEOTIDE SEQUENCE</scope>
    <source>
        <strain evidence="1">NBRC 109834</strain>
    </source>
</reference>
<keyword evidence="2" id="KW-1185">Reference proteome</keyword>
<name>A0A8J3VIS9_9ACTN</name>
<gene>
    <name evidence="1" type="ORF">Rhe02_54430</name>
</gene>